<dbReference type="GO" id="GO:0003677">
    <property type="term" value="F:DNA binding"/>
    <property type="evidence" value="ECO:0007669"/>
    <property type="project" value="InterPro"/>
</dbReference>
<feature type="region of interest" description="Disordered" evidence="1">
    <location>
        <begin position="105"/>
        <end position="138"/>
    </location>
</feature>
<dbReference type="EMBL" id="JAWQEG010001049">
    <property type="protein sequence ID" value="KAK3882872.1"/>
    <property type="molecule type" value="Genomic_DNA"/>
</dbReference>
<dbReference type="SUPFAM" id="SSF56349">
    <property type="entry name" value="DNA breaking-rejoining enzymes"/>
    <property type="match status" value="1"/>
</dbReference>
<feature type="compositionally biased region" description="Polar residues" evidence="1">
    <location>
        <begin position="527"/>
        <end position="537"/>
    </location>
</feature>
<evidence type="ECO:0008006" key="4">
    <source>
        <dbReference type="Google" id="ProtNLM"/>
    </source>
</evidence>
<proteinExistence type="predicted"/>
<keyword evidence="3" id="KW-1185">Reference proteome</keyword>
<feature type="compositionally biased region" description="Polar residues" evidence="1">
    <location>
        <begin position="493"/>
        <end position="502"/>
    </location>
</feature>
<comment type="caution">
    <text evidence="2">The sequence shown here is derived from an EMBL/GenBank/DDBJ whole genome shotgun (WGS) entry which is preliminary data.</text>
</comment>
<feature type="region of interest" description="Disordered" evidence="1">
    <location>
        <begin position="175"/>
        <end position="228"/>
    </location>
</feature>
<reference evidence="2" key="1">
    <citation type="submission" date="2023-10" db="EMBL/GenBank/DDBJ databases">
        <title>Genome assemblies of two species of porcelain crab, Petrolisthes cinctipes and Petrolisthes manimaculis (Anomura: Porcellanidae).</title>
        <authorList>
            <person name="Angst P."/>
        </authorList>
    </citation>
    <scope>NUCLEOTIDE SEQUENCE</scope>
    <source>
        <strain evidence="2">PB745_01</strain>
        <tissue evidence="2">Gill</tissue>
    </source>
</reference>
<feature type="region of interest" description="Disordered" evidence="1">
    <location>
        <begin position="450"/>
        <end position="599"/>
    </location>
</feature>
<dbReference type="InterPro" id="IPR011010">
    <property type="entry name" value="DNA_brk_join_enz"/>
</dbReference>
<feature type="region of interest" description="Disordered" evidence="1">
    <location>
        <begin position="1077"/>
        <end position="1101"/>
    </location>
</feature>
<evidence type="ECO:0000256" key="1">
    <source>
        <dbReference type="SAM" id="MobiDB-lite"/>
    </source>
</evidence>
<feature type="compositionally biased region" description="Polar residues" evidence="1">
    <location>
        <begin position="632"/>
        <end position="642"/>
    </location>
</feature>
<feature type="region of interest" description="Disordered" evidence="1">
    <location>
        <begin position="614"/>
        <end position="662"/>
    </location>
</feature>
<dbReference type="PANTHER" id="PTHR33066:SF2">
    <property type="entry name" value="FILAGGRIN-2-LIKE"/>
    <property type="match status" value="1"/>
</dbReference>
<feature type="compositionally biased region" description="Polar residues" evidence="1">
    <location>
        <begin position="450"/>
        <end position="462"/>
    </location>
</feature>
<feature type="compositionally biased region" description="Polar residues" evidence="1">
    <location>
        <begin position="547"/>
        <end position="582"/>
    </location>
</feature>
<dbReference type="PANTHER" id="PTHR33066">
    <property type="entry name" value="INTEGRASE_SAM-LIKE_N DOMAIN-CONTAINING PROTEIN"/>
    <property type="match status" value="1"/>
</dbReference>
<dbReference type="Proteomes" id="UP001286313">
    <property type="component" value="Unassembled WGS sequence"/>
</dbReference>
<feature type="region of interest" description="Disordered" evidence="1">
    <location>
        <begin position="745"/>
        <end position="776"/>
    </location>
</feature>
<feature type="region of interest" description="Disordered" evidence="1">
    <location>
        <begin position="826"/>
        <end position="848"/>
    </location>
</feature>
<sequence>MKNEECRNCWETHPCPRHSTCCVRGSKSKKKGDRFMTYDALRCITCQAFIAESGNGVSAAQAELRKLFSAIRGHRQRSRCPNTELMNFFSSEEDANRLLNLAHYVPSSPHAHNGNSPRKRPRSHTTYEEDSATLAPAKKQCQDATLNDISSLLLQFAQRFDKLESDMAIMKGSNSQLLQDREKGKSILPFSSSSSSPSEDEEDDLPPVAQSAQPSPSPPQLSSDGLLPHSEDFQLSFEKARLDKVSPEVFTKETESSTLKRTIKALKSDSLKGLPKLSCRSQTTLSFQLLTAPPAVTHEAVCDLPLSSTYYKTPSVESLAPHHLLKKDTLKHLSNHTGLHVAYQSAEFFLEKHIDLLTKDAREDFTSLANWLLHTQQGFARDVHANLKELSFWQLRLKNEAISHQFNTSLKRSLLYKEPLSAKRLLHSEAAAMVESLPRTQLVYADKLQQPQPAAVPSTSGTLKKPAKVQQKAARSLQEPFRSQPPSRRQGYGPSQFNSRGNSHASTSSSRPSHPYYRSRGSYGGKATQNQQQGTSDPTRRIRTQPKKPTSNFRKGSSSFSQNATTRLPQEMAQRTTSSSLSKIKKHPTPAGPISRNSASLIKRCHLRGPLPTLFHLQDLPGPKIKGRQSSHNRSQLSQQPHSRPILPHAQPQKSGGFPSSTSLDVNHRLEGCLPTCSHPTMFTQVSCFLFRIKTLFFPSPTVRSECGSTHLHPHSKMASFPPTPAGNQCHRLFRRLGHLGHFSRIDSKGCQHSNQPSEQPRLPHQHPKVPPPPFNRRGMVRDSLVPPIRMLGASGGQTNVHPVIHKACSITKTSLMQSMGTYSRPTQLCHPNTTPQSTPATTTLAPLNSFKPLAPRRSEATASKLSQTPVTLATSKTVVNFPPFPPLRKHDPPLDRCFPFRLGRSHSISSGLRHLGQERVNLAHKLSRSSSSPSLHSVTQPFKLPTSSIYRQSSSAMCDKQAKMQINLSVTRNLNSQQPSQLSQNSHTCFQDFFPSKFKGGQPEQTFKHLNRVVTSKTNLQADSNLERPIRNRSNGNMQKHEATSVLLPSSRPKGFCLECAGPRLEQMESNLSLPSKVVTPSGAEETGILPSPRSDNSSLVSNGALVQLNTEQVNRPDATQPRRSHKEWVACIREMDCLQFLRTSLSTQHDEDIASHLSAAYRASTTRQAQSNWKVFQQWLPADISDITENVILQFLIYLDEVKKLSPHTIMNYRNTLALPLQLSFGINMSHRSFSLLARSQFLRRPPPAKKVPTWSIDTAQVTFSRPEFNPPEKLLLKALFLTALATANRASELASIIREGITVTNGQATLPVQRSFLFKNQNINHQSASAITFPVLHTTPLCPWNALDAFLKRTAREAHQGFIFVHPTSFKPLKAGRLSDWLVQAIKTADTSFWHNPNVFVNKYLFSPGNTRRVISASCLHHLPLRRRNLRLFFFHGILLFGLIKELRG</sequence>
<gene>
    <name evidence="2" type="ORF">Pcinc_012741</name>
</gene>
<organism evidence="2 3">
    <name type="scientific">Petrolisthes cinctipes</name>
    <name type="common">Flat porcelain crab</name>
    <dbReference type="NCBI Taxonomy" id="88211"/>
    <lineage>
        <taxon>Eukaryota</taxon>
        <taxon>Metazoa</taxon>
        <taxon>Ecdysozoa</taxon>
        <taxon>Arthropoda</taxon>
        <taxon>Crustacea</taxon>
        <taxon>Multicrustacea</taxon>
        <taxon>Malacostraca</taxon>
        <taxon>Eumalacostraca</taxon>
        <taxon>Eucarida</taxon>
        <taxon>Decapoda</taxon>
        <taxon>Pleocyemata</taxon>
        <taxon>Anomura</taxon>
        <taxon>Galatheoidea</taxon>
        <taxon>Porcellanidae</taxon>
        <taxon>Petrolisthes</taxon>
    </lineage>
</organism>
<protein>
    <recommendedName>
        <fullName evidence="4">Core-binding (CB) domain-containing protein</fullName>
    </recommendedName>
</protein>
<accession>A0AAE1G115</accession>
<evidence type="ECO:0000313" key="2">
    <source>
        <dbReference type="EMBL" id="KAK3882872.1"/>
    </source>
</evidence>
<evidence type="ECO:0000313" key="3">
    <source>
        <dbReference type="Proteomes" id="UP001286313"/>
    </source>
</evidence>
<feature type="compositionally biased region" description="Low complexity" evidence="1">
    <location>
        <begin position="503"/>
        <end position="521"/>
    </location>
</feature>
<name>A0AAE1G115_PETCI</name>
<feature type="compositionally biased region" description="Low complexity" evidence="1">
    <location>
        <begin position="832"/>
        <end position="848"/>
    </location>
</feature>
<feature type="compositionally biased region" description="Polar residues" evidence="1">
    <location>
        <begin position="652"/>
        <end position="662"/>
    </location>
</feature>